<evidence type="ECO:0000256" key="3">
    <source>
        <dbReference type="ARBA" id="ARBA00022452"/>
    </source>
</evidence>
<dbReference type="Gene3D" id="2.170.130.10">
    <property type="entry name" value="TonB-dependent receptor, plug domain"/>
    <property type="match status" value="1"/>
</dbReference>
<keyword evidence="7" id="KW-0408">Iron</keyword>
<sequence length="746" mass="81569">MMQRETHLLMLLWPMLVLSQGALAESDTELSAIEVTASPIPSVAPLEGQNYSASRVDAEGLATFGGPAQANPYRALDLMPSVNLTGVDAYGLSTDQNFMRVRGIAASTYSNLAVTVNGTPSSVSAGRGGVGNLFDLENLESVTLWRGAQPADVGLGMGNLAGSMNLEIKAPTEEAGAHLRTAVGGDGFHKLFGRIDTGTFNGGSSLFLSGSTAESEKWRGEGGQSRDTFNAGFAQNFGERGSLQLYAAHNRFHRDEYRPLTYAQSKHLDTYGNLDYNADLTGVATTDADYYAYNSQHFDETNLLARFSWALTDDIQIRFSPYWLSNEGERRVGKTDRVMVIDIDQEQYGATAELVAELADQTLTLGYWTQRLSSMPPPMSQKVYAIDRQGGLVFSKWGILADMGDRAYESPYLQLSGERGRWHYGLGLRYLSFRIPGITSYDGSGLPDVSHDTALSMNPAVVAALSTEAVTLDEWLPTLSSRFELTQALDLKAAYGRSVGNPWMGPLYSVYMSNRKAFQKAGIPLQQLWDDLALEKSDTIELGLEWRHGSLVLTPTLYYSDLRDKQVTAYDPAVGVSYLQSGVDATAYGAELEASWGLDRHWTLIGSLSWNRNRLDDDIRAGSSAVLETSGNQVPDAPEWLAKLGAEFRYGNWSLTPIARYVGRRYGDALNQESVDDYATVDVNAVYRLGKVAGMKSLEIGMSVINLFDADYISTIDVGQDDARPESIDYYPGAPFTVALSLSANF</sequence>
<feature type="domain" description="TonB-dependent receptor-like beta-barrel" evidence="15">
    <location>
        <begin position="248"/>
        <end position="707"/>
    </location>
</feature>
<feature type="chain" id="PRO_5046597687" evidence="14">
    <location>
        <begin position="25"/>
        <end position="746"/>
    </location>
</feature>
<evidence type="ECO:0000313" key="18">
    <source>
        <dbReference type="Proteomes" id="UP001597337"/>
    </source>
</evidence>
<keyword evidence="8" id="KW-0406">Ion transport</keyword>
<accession>A0ABW4Y9A2</accession>
<evidence type="ECO:0000256" key="5">
    <source>
        <dbReference type="ARBA" id="ARBA00022692"/>
    </source>
</evidence>
<evidence type="ECO:0000256" key="6">
    <source>
        <dbReference type="ARBA" id="ARBA00022729"/>
    </source>
</evidence>
<evidence type="ECO:0000256" key="13">
    <source>
        <dbReference type="RuleBase" id="RU003357"/>
    </source>
</evidence>
<comment type="caution">
    <text evidence="17">The sequence shown here is derived from an EMBL/GenBank/DDBJ whole genome shotgun (WGS) entry which is preliminary data.</text>
</comment>
<comment type="subcellular location">
    <subcellularLocation>
        <location evidence="1 12">Cell outer membrane</location>
        <topology evidence="1 12">Multi-pass membrane protein</topology>
    </subcellularLocation>
</comment>
<evidence type="ECO:0000256" key="8">
    <source>
        <dbReference type="ARBA" id="ARBA00023065"/>
    </source>
</evidence>
<keyword evidence="3 12" id="KW-1134">Transmembrane beta strand</keyword>
<keyword evidence="18" id="KW-1185">Reference proteome</keyword>
<dbReference type="InterPro" id="IPR012910">
    <property type="entry name" value="Plug_dom"/>
</dbReference>
<keyword evidence="9 13" id="KW-0798">TonB box</keyword>
<feature type="signal peptide" evidence="14">
    <location>
        <begin position="1"/>
        <end position="24"/>
    </location>
</feature>
<name>A0ABW4Y9A2_9GAMM</name>
<dbReference type="SUPFAM" id="SSF56935">
    <property type="entry name" value="Porins"/>
    <property type="match status" value="1"/>
</dbReference>
<comment type="similarity">
    <text evidence="12 13">Belongs to the TonB-dependent receptor family.</text>
</comment>
<dbReference type="EMBL" id="JBHUHX010000032">
    <property type="protein sequence ID" value="MFD2112599.1"/>
    <property type="molecule type" value="Genomic_DNA"/>
</dbReference>
<evidence type="ECO:0000256" key="11">
    <source>
        <dbReference type="ARBA" id="ARBA00023237"/>
    </source>
</evidence>
<evidence type="ECO:0000256" key="1">
    <source>
        <dbReference type="ARBA" id="ARBA00004571"/>
    </source>
</evidence>
<evidence type="ECO:0000256" key="14">
    <source>
        <dbReference type="SAM" id="SignalP"/>
    </source>
</evidence>
<keyword evidence="6 14" id="KW-0732">Signal</keyword>
<dbReference type="PANTHER" id="PTHR32552">
    <property type="entry name" value="FERRICHROME IRON RECEPTOR-RELATED"/>
    <property type="match status" value="1"/>
</dbReference>
<dbReference type="InterPro" id="IPR000531">
    <property type="entry name" value="Beta-barrel_TonB"/>
</dbReference>
<evidence type="ECO:0000256" key="12">
    <source>
        <dbReference type="PROSITE-ProRule" id="PRU01360"/>
    </source>
</evidence>
<keyword evidence="11 12" id="KW-0998">Cell outer membrane</keyword>
<dbReference type="PROSITE" id="PS52016">
    <property type="entry name" value="TONB_DEPENDENT_REC_3"/>
    <property type="match status" value="1"/>
</dbReference>
<keyword evidence="4" id="KW-0410">Iron transport</keyword>
<dbReference type="Pfam" id="PF07715">
    <property type="entry name" value="Plug"/>
    <property type="match status" value="1"/>
</dbReference>
<keyword evidence="17" id="KW-0675">Receptor</keyword>
<keyword evidence="5 12" id="KW-0812">Transmembrane</keyword>
<reference evidence="18" key="1">
    <citation type="journal article" date="2019" name="Int. J. Syst. Evol. Microbiol.">
        <title>The Global Catalogue of Microorganisms (GCM) 10K type strain sequencing project: providing services to taxonomists for standard genome sequencing and annotation.</title>
        <authorList>
            <consortium name="The Broad Institute Genomics Platform"/>
            <consortium name="The Broad Institute Genome Sequencing Center for Infectious Disease"/>
            <person name="Wu L."/>
            <person name="Ma J."/>
        </authorList>
    </citation>
    <scope>NUCLEOTIDE SEQUENCE [LARGE SCALE GENOMIC DNA]</scope>
    <source>
        <strain evidence="18">KACC 12597</strain>
    </source>
</reference>
<dbReference type="PANTHER" id="PTHR32552:SF89">
    <property type="entry name" value="CATECHOLATE SIDEROPHORE RECEPTOR FIU"/>
    <property type="match status" value="1"/>
</dbReference>
<evidence type="ECO:0000259" key="15">
    <source>
        <dbReference type="Pfam" id="PF00593"/>
    </source>
</evidence>
<dbReference type="InterPro" id="IPR036942">
    <property type="entry name" value="Beta-barrel_TonB_sf"/>
</dbReference>
<organism evidence="17 18">
    <name type="scientific">Thiorhodococcus fuscus</name>
    <dbReference type="NCBI Taxonomy" id="527200"/>
    <lineage>
        <taxon>Bacteria</taxon>
        <taxon>Pseudomonadati</taxon>
        <taxon>Pseudomonadota</taxon>
        <taxon>Gammaproteobacteria</taxon>
        <taxon>Chromatiales</taxon>
        <taxon>Chromatiaceae</taxon>
        <taxon>Thiorhodococcus</taxon>
    </lineage>
</organism>
<dbReference type="Gene3D" id="2.40.170.20">
    <property type="entry name" value="TonB-dependent receptor, beta-barrel domain"/>
    <property type="match status" value="1"/>
</dbReference>
<dbReference type="RefSeq" id="WP_386027024.1">
    <property type="nucleotide sequence ID" value="NZ_JBHUHX010000032.1"/>
</dbReference>
<dbReference type="Proteomes" id="UP001597337">
    <property type="component" value="Unassembled WGS sequence"/>
</dbReference>
<evidence type="ECO:0000313" key="17">
    <source>
        <dbReference type="EMBL" id="MFD2112599.1"/>
    </source>
</evidence>
<evidence type="ECO:0000256" key="4">
    <source>
        <dbReference type="ARBA" id="ARBA00022496"/>
    </source>
</evidence>
<gene>
    <name evidence="17" type="ORF">ACFSJC_12180</name>
</gene>
<dbReference type="InterPro" id="IPR037066">
    <property type="entry name" value="Plug_dom_sf"/>
</dbReference>
<evidence type="ECO:0000256" key="10">
    <source>
        <dbReference type="ARBA" id="ARBA00023136"/>
    </source>
</evidence>
<proteinExistence type="inferred from homology"/>
<keyword evidence="2 12" id="KW-0813">Transport</keyword>
<dbReference type="InterPro" id="IPR039426">
    <property type="entry name" value="TonB-dep_rcpt-like"/>
</dbReference>
<dbReference type="Pfam" id="PF00593">
    <property type="entry name" value="TonB_dep_Rec_b-barrel"/>
    <property type="match status" value="1"/>
</dbReference>
<evidence type="ECO:0000256" key="2">
    <source>
        <dbReference type="ARBA" id="ARBA00022448"/>
    </source>
</evidence>
<feature type="domain" description="TonB-dependent receptor plug" evidence="16">
    <location>
        <begin position="69"/>
        <end position="155"/>
    </location>
</feature>
<evidence type="ECO:0000259" key="16">
    <source>
        <dbReference type="Pfam" id="PF07715"/>
    </source>
</evidence>
<evidence type="ECO:0000256" key="9">
    <source>
        <dbReference type="ARBA" id="ARBA00023077"/>
    </source>
</evidence>
<evidence type="ECO:0000256" key="7">
    <source>
        <dbReference type="ARBA" id="ARBA00023004"/>
    </source>
</evidence>
<protein>
    <submittedName>
        <fullName evidence="17">TonB-dependent receptor</fullName>
    </submittedName>
</protein>
<keyword evidence="10 12" id="KW-0472">Membrane</keyword>